<dbReference type="AlphaFoldDB" id="A0A9W4T7D0"/>
<sequence>LEQLGFKNMSREERLSAFIREVSTEVIDIDNNSSEVIPQNQPLELLHKLS</sequence>
<dbReference type="Proteomes" id="UP001153678">
    <property type="component" value="Unassembled WGS sequence"/>
</dbReference>
<organism evidence="1 2">
    <name type="scientific">Funneliformis geosporum</name>
    <dbReference type="NCBI Taxonomy" id="1117311"/>
    <lineage>
        <taxon>Eukaryota</taxon>
        <taxon>Fungi</taxon>
        <taxon>Fungi incertae sedis</taxon>
        <taxon>Mucoromycota</taxon>
        <taxon>Glomeromycotina</taxon>
        <taxon>Glomeromycetes</taxon>
        <taxon>Glomerales</taxon>
        <taxon>Glomeraceae</taxon>
        <taxon>Funneliformis</taxon>
    </lineage>
</organism>
<name>A0A9W4T7D0_9GLOM</name>
<protein>
    <submittedName>
        <fullName evidence="1">3403_t:CDS:1</fullName>
    </submittedName>
</protein>
<accession>A0A9W4T7D0</accession>
<keyword evidence="2" id="KW-1185">Reference proteome</keyword>
<comment type="caution">
    <text evidence="1">The sequence shown here is derived from an EMBL/GenBank/DDBJ whole genome shotgun (WGS) entry which is preliminary data.</text>
</comment>
<proteinExistence type="predicted"/>
<evidence type="ECO:0000313" key="2">
    <source>
        <dbReference type="Proteomes" id="UP001153678"/>
    </source>
</evidence>
<evidence type="ECO:0000313" key="1">
    <source>
        <dbReference type="EMBL" id="CAI2195950.1"/>
    </source>
</evidence>
<feature type="non-terminal residue" evidence="1">
    <location>
        <position position="1"/>
    </location>
</feature>
<reference evidence="1" key="1">
    <citation type="submission" date="2022-08" db="EMBL/GenBank/DDBJ databases">
        <authorList>
            <person name="Kallberg Y."/>
            <person name="Tangrot J."/>
            <person name="Rosling A."/>
        </authorList>
    </citation>
    <scope>NUCLEOTIDE SEQUENCE</scope>
    <source>
        <strain evidence="1">Wild A</strain>
    </source>
</reference>
<gene>
    <name evidence="1" type="ORF">FWILDA_LOCUS17333</name>
</gene>
<dbReference type="OrthoDB" id="2406181at2759"/>
<dbReference type="EMBL" id="CAMKVN010013322">
    <property type="protein sequence ID" value="CAI2195950.1"/>
    <property type="molecule type" value="Genomic_DNA"/>
</dbReference>